<keyword evidence="1" id="KW-0175">Coiled coil</keyword>
<evidence type="ECO:0000313" key="3">
    <source>
        <dbReference type="EMBL" id="CAF4975088.1"/>
    </source>
</evidence>
<accession>A0A8S2ZLQ8</accession>
<organism evidence="2 4">
    <name type="scientific">Rotaria magnacalcarata</name>
    <dbReference type="NCBI Taxonomy" id="392030"/>
    <lineage>
        <taxon>Eukaryota</taxon>
        <taxon>Metazoa</taxon>
        <taxon>Spiralia</taxon>
        <taxon>Gnathifera</taxon>
        <taxon>Rotifera</taxon>
        <taxon>Eurotatoria</taxon>
        <taxon>Bdelloidea</taxon>
        <taxon>Philodinida</taxon>
        <taxon>Philodinidae</taxon>
        <taxon>Rotaria</taxon>
    </lineage>
</organism>
<dbReference type="EMBL" id="CAJOBI010195516">
    <property type="protein sequence ID" value="CAF4975088.1"/>
    <property type="molecule type" value="Genomic_DNA"/>
</dbReference>
<reference evidence="2" key="1">
    <citation type="submission" date="2021-02" db="EMBL/GenBank/DDBJ databases">
        <authorList>
            <person name="Nowell W R."/>
        </authorList>
    </citation>
    <scope>NUCLEOTIDE SEQUENCE</scope>
</reference>
<evidence type="ECO:0000313" key="2">
    <source>
        <dbReference type="EMBL" id="CAF4647066.1"/>
    </source>
</evidence>
<gene>
    <name evidence="2" type="ORF">SMN809_LOCUS40942</name>
    <name evidence="3" type="ORF">SMN809_LOCUS55391</name>
</gene>
<evidence type="ECO:0000256" key="1">
    <source>
        <dbReference type="SAM" id="Coils"/>
    </source>
</evidence>
<feature type="coiled-coil region" evidence="1">
    <location>
        <begin position="26"/>
        <end position="70"/>
    </location>
</feature>
<proteinExistence type="predicted"/>
<dbReference type="EMBL" id="CAJOBI010114172">
    <property type="protein sequence ID" value="CAF4647066.1"/>
    <property type="molecule type" value="Genomic_DNA"/>
</dbReference>
<name>A0A8S2ZLQ8_9BILA</name>
<sequence>IRPEQEAAINPCFGLSLCDNCAKKRHDDAQKVLQDLEHLAHEVEQRLQAIENTERELDQWRDTQLQKNRDFWD</sequence>
<comment type="caution">
    <text evidence="2">The sequence shown here is derived from an EMBL/GenBank/DDBJ whole genome shotgun (WGS) entry which is preliminary data.</text>
</comment>
<dbReference type="Proteomes" id="UP000676336">
    <property type="component" value="Unassembled WGS sequence"/>
</dbReference>
<feature type="non-terminal residue" evidence="2">
    <location>
        <position position="73"/>
    </location>
</feature>
<evidence type="ECO:0000313" key="4">
    <source>
        <dbReference type="Proteomes" id="UP000676336"/>
    </source>
</evidence>
<protein>
    <submittedName>
        <fullName evidence="2">Uncharacterized protein</fullName>
    </submittedName>
</protein>
<dbReference type="AlphaFoldDB" id="A0A8S2ZLQ8"/>
<feature type="non-terminal residue" evidence="2">
    <location>
        <position position="1"/>
    </location>
</feature>